<comment type="caution">
    <text evidence="3">The sequence shown here is derived from an EMBL/GenBank/DDBJ whole genome shotgun (WGS) entry which is preliminary data.</text>
</comment>
<sequence length="246" mass="26190">MPLLLMLLLLMPLLLMPLLLLALLLMLLLLLALGERVNGDAVGVDGAVGVGCKLRSKAAAGGRRQYLSKQSPVPSPTPSTTKAAAEGKSMDLRTKQEGKVDMEMKSDEPMLMSDLSPPPIGCHVALDENALEAEPPEALKLCNSICYSFRISEFWQLWQMDKSECMRDCSWSWNKRGGLDRENVRYSNVLSRCGNKTAGQAGTAAAAAAIGGERVVGDAVGVDGALGVGYKLRSKAVAEAASEAGR</sequence>
<keyword evidence="4" id="KW-1185">Reference proteome</keyword>
<evidence type="ECO:0000313" key="3">
    <source>
        <dbReference type="EMBL" id="KAF8884936.1"/>
    </source>
</evidence>
<dbReference type="AlphaFoldDB" id="A0A9P5TII5"/>
<feature type="chain" id="PRO_5040192786" evidence="2">
    <location>
        <begin position="35"/>
        <end position="246"/>
    </location>
</feature>
<dbReference type="EMBL" id="JADNYJ010000105">
    <property type="protein sequence ID" value="KAF8884936.1"/>
    <property type="molecule type" value="Genomic_DNA"/>
</dbReference>
<evidence type="ECO:0000256" key="2">
    <source>
        <dbReference type="SAM" id="SignalP"/>
    </source>
</evidence>
<proteinExistence type="predicted"/>
<keyword evidence="2" id="KW-0732">Signal</keyword>
<feature type="signal peptide" evidence="2">
    <location>
        <begin position="1"/>
        <end position="34"/>
    </location>
</feature>
<name>A0A9P5TII5_GYMJU</name>
<evidence type="ECO:0000313" key="4">
    <source>
        <dbReference type="Proteomes" id="UP000724874"/>
    </source>
</evidence>
<gene>
    <name evidence="3" type="ORF">CPB84DRAFT_1750322</name>
</gene>
<dbReference type="Proteomes" id="UP000724874">
    <property type="component" value="Unassembled WGS sequence"/>
</dbReference>
<organism evidence="3 4">
    <name type="scientific">Gymnopilus junonius</name>
    <name type="common">Spectacular rustgill mushroom</name>
    <name type="synonym">Gymnopilus spectabilis subsp. junonius</name>
    <dbReference type="NCBI Taxonomy" id="109634"/>
    <lineage>
        <taxon>Eukaryota</taxon>
        <taxon>Fungi</taxon>
        <taxon>Dikarya</taxon>
        <taxon>Basidiomycota</taxon>
        <taxon>Agaricomycotina</taxon>
        <taxon>Agaricomycetes</taxon>
        <taxon>Agaricomycetidae</taxon>
        <taxon>Agaricales</taxon>
        <taxon>Agaricineae</taxon>
        <taxon>Hymenogastraceae</taxon>
        <taxon>Gymnopilus</taxon>
    </lineage>
</organism>
<evidence type="ECO:0000256" key="1">
    <source>
        <dbReference type="SAM" id="MobiDB-lite"/>
    </source>
</evidence>
<feature type="region of interest" description="Disordered" evidence="1">
    <location>
        <begin position="63"/>
        <end position="91"/>
    </location>
</feature>
<protein>
    <submittedName>
        <fullName evidence="3">Uncharacterized protein</fullName>
    </submittedName>
</protein>
<accession>A0A9P5TII5</accession>
<reference evidence="3" key="1">
    <citation type="submission" date="2020-11" db="EMBL/GenBank/DDBJ databases">
        <authorList>
            <consortium name="DOE Joint Genome Institute"/>
            <person name="Ahrendt S."/>
            <person name="Riley R."/>
            <person name="Andreopoulos W."/>
            <person name="LaButti K."/>
            <person name="Pangilinan J."/>
            <person name="Ruiz-duenas F.J."/>
            <person name="Barrasa J.M."/>
            <person name="Sanchez-Garcia M."/>
            <person name="Camarero S."/>
            <person name="Miyauchi S."/>
            <person name="Serrano A."/>
            <person name="Linde D."/>
            <person name="Babiker R."/>
            <person name="Drula E."/>
            <person name="Ayuso-Fernandez I."/>
            <person name="Pacheco R."/>
            <person name="Padilla G."/>
            <person name="Ferreira P."/>
            <person name="Barriuso J."/>
            <person name="Kellner H."/>
            <person name="Castanera R."/>
            <person name="Alfaro M."/>
            <person name="Ramirez L."/>
            <person name="Pisabarro A.G."/>
            <person name="Kuo A."/>
            <person name="Tritt A."/>
            <person name="Lipzen A."/>
            <person name="He G."/>
            <person name="Yan M."/>
            <person name="Ng V."/>
            <person name="Cullen D."/>
            <person name="Martin F."/>
            <person name="Rosso M.-N."/>
            <person name="Henrissat B."/>
            <person name="Hibbett D."/>
            <person name="Martinez A.T."/>
            <person name="Grigoriev I.V."/>
        </authorList>
    </citation>
    <scope>NUCLEOTIDE SEQUENCE</scope>
    <source>
        <strain evidence="3">AH 44721</strain>
    </source>
</reference>